<dbReference type="AlphaFoldDB" id="A0A1U9NKT5"/>
<reference evidence="2" key="1">
    <citation type="submission" date="2017-02" db="EMBL/GenBank/DDBJ databases">
        <title>Comparative genomics and description of representatives of a novel lineage of planctomycetes thriving in anoxic sediments.</title>
        <authorList>
            <person name="Spring S."/>
            <person name="Bunk B."/>
            <person name="Sproer C."/>
        </authorList>
    </citation>
    <scope>NUCLEOTIDE SEQUENCE [LARGE SCALE GENOMIC DNA]</scope>
    <source>
        <strain evidence="2">ST-NAGAB-D1</strain>
    </source>
</reference>
<dbReference type="STRING" id="1936003.STSP2_01281"/>
<proteinExistence type="predicted"/>
<evidence type="ECO:0000313" key="2">
    <source>
        <dbReference type="Proteomes" id="UP000189674"/>
    </source>
</evidence>
<name>A0A1U9NKT5_9BACT</name>
<organism evidence="1 2">
    <name type="scientific">Anaerohalosphaera lusitana</name>
    <dbReference type="NCBI Taxonomy" id="1936003"/>
    <lineage>
        <taxon>Bacteria</taxon>
        <taxon>Pseudomonadati</taxon>
        <taxon>Planctomycetota</taxon>
        <taxon>Phycisphaerae</taxon>
        <taxon>Sedimentisphaerales</taxon>
        <taxon>Anaerohalosphaeraceae</taxon>
        <taxon>Anaerohalosphaera</taxon>
    </lineage>
</organism>
<protein>
    <submittedName>
        <fullName evidence="1">Uncharacterized protein</fullName>
    </submittedName>
</protein>
<dbReference type="KEGG" id="alus:STSP2_01281"/>
<sequence length="232" mass="25780">MADVVVEVKRLNTHSSCELVGHLRDETAWLDETFCKPLFVRVCCADDAGGAVDMCPVLNHIPKVFEETLAYLNKRVFGRIQQVICVDGDSQEFLSGLSVLLEVGDDAFLDEVEGRVGFRCRAGFVKAMLNWIVDECDCGLMFAAGILYKKGTPEHVVADMLRLNVRGSELKRVLAGEHVRGFWVLESDYDSICFWQKKNELYVTAEEVGACIAGLGLRVQVESEAVYGDESC</sequence>
<dbReference type="Proteomes" id="UP000189674">
    <property type="component" value="Chromosome"/>
</dbReference>
<dbReference type="EMBL" id="CP019791">
    <property type="protein sequence ID" value="AQT68126.1"/>
    <property type="molecule type" value="Genomic_DNA"/>
</dbReference>
<dbReference type="RefSeq" id="WP_146660859.1">
    <property type="nucleotide sequence ID" value="NZ_CP019791.1"/>
</dbReference>
<keyword evidence="2" id="KW-1185">Reference proteome</keyword>
<accession>A0A1U9NKT5</accession>
<gene>
    <name evidence="1" type="ORF">STSP2_01281</name>
</gene>
<evidence type="ECO:0000313" key="1">
    <source>
        <dbReference type="EMBL" id="AQT68126.1"/>
    </source>
</evidence>